<proteinExistence type="predicted"/>
<dbReference type="EMBL" id="CADEAL010004044">
    <property type="protein sequence ID" value="CAB1450182.1"/>
    <property type="molecule type" value="Genomic_DNA"/>
</dbReference>
<dbReference type="Proteomes" id="UP001153269">
    <property type="component" value="Unassembled WGS sequence"/>
</dbReference>
<feature type="compositionally biased region" description="Basic and acidic residues" evidence="1">
    <location>
        <begin position="101"/>
        <end position="113"/>
    </location>
</feature>
<keyword evidence="3" id="KW-1185">Reference proteome</keyword>
<gene>
    <name evidence="2" type="ORF">PLEPLA_LOCUS37871</name>
</gene>
<comment type="caution">
    <text evidence="2">The sequence shown here is derived from an EMBL/GenBank/DDBJ whole genome shotgun (WGS) entry which is preliminary data.</text>
</comment>
<evidence type="ECO:0000313" key="2">
    <source>
        <dbReference type="EMBL" id="CAB1450182.1"/>
    </source>
</evidence>
<accession>A0A9N7Z553</accession>
<feature type="region of interest" description="Disordered" evidence="1">
    <location>
        <begin position="95"/>
        <end position="142"/>
    </location>
</feature>
<name>A0A9N7Z553_PLEPL</name>
<organism evidence="2 3">
    <name type="scientific">Pleuronectes platessa</name>
    <name type="common">European plaice</name>
    <dbReference type="NCBI Taxonomy" id="8262"/>
    <lineage>
        <taxon>Eukaryota</taxon>
        <taxon>Metazoa</taxon>
        <taxon>Chordata</taxon>
        <taxon>Craniata</taxon>
        <taxon>Vertebrata</taxon>
        <taxon>Euteleostomi</taxon>
        <taxon>Actinopterygii</taxon>
        <taxon>Neopterygii</taxon>
        <taxon>Teleostei</taxon>
        <taxon>Neoteleostei</taxon>
        <taxon>Acanthomorphata</taxon>
        <taxon>Carangaria</taxon>
        <taxon>Pleuronectiformes</taxon>
        <taxon>Pleuronectoidei</taxon>
        <taxon>Pleuronectidae</taxon>
        <taxon>Pleuronectes</taxon>
    </lineage>
</organism>
<feature type="compositionally biased region" description="Acidic residues" evidence="1">
    <location>
        <begin position="131"/>
        <end position="142"/>
    </location>
</feature>
<evidence type="ECO:0000256" key="1">
    <source>
        <dbReference type="SAM" id="MobiDB-lite"/>
    </source>
</evidence>
<reference evidence="2" key="1">
    <citation type="submission" date="2020-03" db="EMBL/GenBank/DDBJ databases">
        <authorList>
            <person name="Weist P."/>
        </authorList>
    </citation>
    <scope>NUCLEOTIDE SEQUENCE</scope>
</reference>
<evidence type="ECO:0000313" key="3">
    <source>
        <dbReference type="Proteomes" id="UP001153269"/>
    </source>
</evidence>
<dbReference type="AlphaFoldDB" id="A0A9N7Z553"/>
<protein>
    <submittedName>
        <fullName evidence="2">Uncharacterized protein</fullName>
    </submittedName>
</protein>
<sequence length="142" mass="16475">METFSEAMTDKYFNTNNLKGAPTLRGRANPSVLHVVYQVSAEGDGPVAPRKAQEASPWLSLPEKIWNIVPLEEGSVVLGDIVPLMRQIMRPAPHKISSYHSDSEDQQRLMDLDELHEEEEEERRRRRRREEEEEEEESQHLL</sequence>